<dbReference type="GeneTree" id="ENSGT00390000016589"/>
<reference evidence="4" key="2">
    <citation type="submission" date="2025-09" db="UniProtKB">
        <authorList>
            <consortium name="Ensembl"/>
        </authorList>
    </citation>
    <scope>IDENTIFICATION</scope>
</reference>
<evidence type="ECO:0000313" key="5">
    <source>
        <dbReference type="Proteomes" id="UP000694569"/>
    </source>
</evidence>
<feature type="compositionally biased region" description="Low complexity" evidence="2">
    <location>
        <begin position="1"/>
        <end position="12"/>
    </location>
</feature>
<keyword evidence="1" id="KW-0175">Coiled coil</keyword>
<dbReference type="Proteomes" id="UP000694569">
    <property type="component" value="Unplaced"/>
</dbReference>
<dbReference type="SUPFAM" id="SSF57959">
    <property type="entry name" value="Leucine zipper domain"/>
    <property type="match status" value="1"/>
</dbReference>
<dbReference type="InterPro" id="IPR004827">
    <property type="entry name" value="bZIP"/>
</dbReference>
<feature type="domain" description="BZIP" evidence="3">
    <location>
        <begin position="137"/>
        <end position="191"/>
    </location>
</feature>
<dbReference type="PROSITE" id="PS50217">
    <property type="entry name" value="BZIP"/>
    <property type="match status" value="1"/>
</dbReference>
<feature type="compositionally biased region" description="Low complexity" evidence="2">
    <location>
        <begin position="102"/>
        <end position="112"/>
    </location>
</feature>
<evidence type="ECO:0000256" key="1">
    <source>
        <dbReference type="SAM" id="Coils"/>
    </source>
</evidence>
<dbReference type="OrthoDB" id="6606299at2759"/>
<dbReference type="Ensembl" id="ENSLLET00000007545.1">
    <property type="protein sequence ID" value="ENSLLEP00000007246.1"/>
    <property type="gene ID" value="ENSLLEG00000004586.1"/>
</dbReference>
<dbReference type="GO" id="GO:0003700">
    <property type="term" value="F:DNA-binding transcription factor activity"/>
    <property type="evidence" value="ECO:0007669"/>
    <property type="project" value="InterPro"/>
</dbReference>
<proteinExistence type="predicted"/>
<gene>
    <name evidence="4" type="primary">CREBZF</name>
</gene>
<evidence type="ECO:0000259" key="3">
    <source>
        <dbReference type="PROSITE" id="PS50217"/>
    </source>
</evidence>
<keyword evidence="5" id="KW-1185">Reference proteome</keyword>
<organism evidence="4 5">
    <name type="scientific">Leptobrachium leishanense</name>
    <name type="common">Leishan spiny toad</name>
    <dbReference type="NCBI Taxonomy" id="445787"/>
    <lineage>
        <taxon>Eukaryota</taxon>
        <taxon>Metazoa</taxon>
        <taxon>Chordata</taxon>
        <taxon>Craniata</taxon>
        <taxon>Vertebrata</taxon>
        <taxon>Euteleostomi</taxon>
        <taxon>Amphibia</taxon>
        <taxon>Batrachia</taxon>
        <taxon>Anura</taxon>
        <taxon>Pelobatoidea</taxon>
        <taxon>Megophryidae</taxon>
        <taxon>Leptobrachium</taxon>
    </lineage>
</organism>
<feature type="compositionally biased region" description="Basic residues" evidence="2">
    <location>
        <begin position="13"/>
        <end position="22"/>
    </location>
</feature>
<feature type="region of interest" description="Disordered" evidence="2">
    <location>
        <begin position="102"/>
        <end position="129"/>
    </location>
</feature>
<evidence type="ECO:0000256" key="2">
    <source>
        <dbReference type="SAM" id="MobiDB-lite"/>
    </source>
</evidence>
<dbReference type="InterPro" id="IPR046347">
    <property type="entry name" value="bZIP_sf"/>
</dbReference>
<feature type="region of interest" description="Disordered" evidence="2">
    <location>
        <begin position="1"/>
        <end position="49"/>
    </location>
</feature>
<evidence type="ECO:0000313" key="4">
    <source>
        <dbReference type="Ensembl" id="ENSLLEP00000007246.1"/>
    </source>
</evidence>
<dbReference type="CDD" id="cd14706">
    <property type="entry name" value="bZIP_CREBZF"/>
    <property type="match status" value="1"/>
</dbReference>
<name>A0A8C5M5Z9_9ANUR</name>
<feature type="coiled-coil region" evidence="1">
    <location>
        <begin position="153"/>
        <end position="187"/>
    </location>
</feature>
<reference evidence="4" key="1">
    <citation type="submission" date="2025-08" db="UniProtKB">
        <authorList>
            <consortium name="Ensembl"/>
        </authorList>
    </citation>
    <scope>IDENTIFICATION</scope>
</reference>
<dbReference type="AlphaFoldDB" id="A0A8C5M5Z9"/>
<sequence>MRHRATTAPTASPRRRPPRGQSRKAPSTAEAARELKAESSPEWGDTESQAAELEALLDVEYSSDWWKDAEGAPLADLLQQLVGCVDGGVGGGNPQAQAYYDSPATDSDASTSKMAPPVDQRHKGAGGRRRRCFQGNKNALAARLNRLRKKEYVSGLERSVARLHGENQRLQTERRALGGRVRELETEARYLRAVLANDSALSQLLGRLTGLGGARLSTSLFLDLPAGSDHDYALPGFRQNLREEDEMGGGEPPSPGGVCLHVDKEKVSVEFCASCARNAASAAKIGLSCVGAEDSGPAADHMSCFVLKVVTLVHQICTVGLSLWGLDTCCWSR</sequence>
<protein>
    <submittedName>
        <fullName evidence="4">CREB/ATF bZIP transcription factor</fullName>
    </submittedName>
</protein>
<dbReference type="Gene3D" id="1.20.5.170">
    <property type="match status" value="1"/>
</dbReference>
<accession>A0A8C5M5Z9</accession>